<accession>A0A1H8YP72</accession>
<organism evidence="1 2">
    <name type="scientific">Amycolatopsis saalfeldensis</name>
    <dbReference type="NCBI Taxonomy" id="394193"/>
    <lineage>
        <taxon>Bacteria</taxon>
        <taxon>Bacillati</taxon>
        <taxon>Actinomycetota</taxon>
        <taxon>Actinomycetes</taxon>
        <taxon>Pseudonocardiales</taxon>
        <taxon>Pseudonocardiaceae</taxon>
        <taxon>Amycolatopsis</taxon>
    </lineage>
</organism>
<sequence length="264" mass="29251">MDTVTCQLPAIHASDDKIATTENAVIMLDGASAFVPVPVPPAVYADELATCLTRELVRTPGDDLIELLAAAIHDVVGQLDLRPGQSPSSTVTILRAHHGWLDVLLLGDNLVVLPGTTLTDPRLSQLDLEPSRHYRQRLAHGTGFDDTHRAILRELQTQQAARRNRAGGYWIAEADPAAARHALTRRFRLDDIPWAGLATDGAYKPMRHLGLDDWPRLATCDAVELQRILRRCENWEACRDPSAMKLPRAKPHDDKSIAFVRFTD</sequence>
<dbReference type="RefSeq" id="WP_091628981.1">
    <property type="nucleotide sequence ID" value="NZ_FOEF01000034.1"/>
</dbReference>
<dbReference type="EMBL" id="FOEF01000034">
    <property type="protein sequence ID" value="SEP53977.1"/>
    <property type="molecule type" value="Genomic_DNA"/>
</dbReference>
<dbReference type="OrthoDB" id="3190646at2"/>
<name>A0A1H8YP72_9PSEU</name>
<proteinExistence type="predicted"/>
<dbReference type="AlphaFoldDB" id="A0A1H8YP72"/>
<reference evidence="1 2" key="1">
    <citation type="submission" date="2016-10" db="EMBL/GenBank/DDBJ databases">
        <authorList>
            <person name="de Groot N.N."/>
        </authorList>
    </citation>
    <scope>NUCLEOTIDE SEQUENCE [LARGE SCALE GENOMIC DNA]</scope>
    <source>
        <strain evidence="1 2">DSM 44993</strain>
    </source>
</reference>
<dbReference type="Proteomes" id="UP000198582">
    <property type="component" value="Unassembled WGS sequence"/>
</dbReference>
<evidence type="ECO:0008006" key="3">
    <source>
        <dbReference type="Google" id="ProtNLM"/>
    </source>
</evidence>
<evidence type="ECO:0000313" key="2">
    <source>
        <dbReference type="Proteomes" id="UP000198582"/>
    </source>
</evidence>
<gene>
    <name evidence="1" type="ORF">SAMN04489732_13432</name>
</gene>
<evidence type="ECO:0000313" key="1">
    <source>
        <dbReference type="EMBL" id="SEP53977.1"/>
    </source>
</evidence>
<protein>
    <recommendedName>
        <fullName evidence="3">Protein phosphatase 2C</fullName>
    </recommendedName>
</protein>
<dbReference type="STRING" id="394193.SAMN04489732_13432"/>
<keyword evidence="2" id="KW-1185">Reference proteome</keyword>